<evidence type="ECO:0000313" key="2">
    <source>
        <dbReference type="Proteomes" id="UP001380953"/>
    </source>
</evidence>
<protein>
    <submittedName>
        <fullName evidence="1">Sensor domain-containing diguanylate cyclase</fullName>
        <ecNumber evidence="1">2.7.7.65</ecNumber>
    </submittedName>
</protein>
<evidence type="ECO:0000313" key="1">
    <source>
        <dbReference type="EMBL" id="MEJ8304281.1"/>
    </source>
</evidence>
<dbReference type="EC" id="2.7.7.65" evidence="1"/>
<accession>A0ACC6PBI1</accession>
<keyword evidence="1" id="KW-0808">Transferase</keyword>
<reference evidence="1" key="1">
    <citation type="submission" date="2024-03" db="EMBL/GenBank/DDBJ databases">
        <title>Whole genome sequecning of epiphytes from Marcgravia umbellata leaves.</title>
        <authorList>
            <person name="Kumar G."/>
            <person name="Savka M.A."/>
        </authorList>
    </citation>
    <scope>NUCLEOTIDE SEQUENCE</scope>
    <source>
        <strain evidence="1">RIT_BL5</strain>
    </source>
</reference>
<sequence>MNKEAGRFDQGIKLSTVIGLLSVFILLSAAGIGSYMSYVNGREALAAQTLRLNEYHAGELARISSTAIETMQNSLLESADYAAAIDSSPEMIQRNLDYFKKSSGFFNSVVIIDERSVLTYSAPDIGLTGTTITTPQLVKALSAKIPSISPPYIAPTGRYIVTVSQPLFSRDGAYHGILAGSIYLEEENRLGEILGTHNHKADGSYFYVIDKAGKYVYHPNEQWIGQEVSDTMVRHAFSGGGSGTATIDQQDGERFLAGHAMIPQTGWCVVFQTPYTNVLQFAKASTLETGLYMLPGIAVVLLLTLFVSHKLSMPLHTLARYIEHRANRGAPEEVPNVHDWNYETKMLKQAILLAERKTREAEAYLLREANHDPLTGVLNRRTLERLTEEWIRENKPFAVVFLDIDHFKTINDTYGHQKGDEVLKELGAILSTHTGLHNHCFRYGGEEFVLLLSNVEEGESLIAAERIRQAVETSLMPVPRRITVSLGIAVRQDESASELLFRKADLALYQAKESGRNRSIVFE</sequence>
<keyword evidence="1" id="KW-0548">Nucleotidyltransferase</keyword>
<organism evidence="1 2">
    <name type="scientific">Saccharibacillus sacchari</name>
    <dbReference type="NCBI Taxonomy" id="456493"/>
    <lineage>
        <taxon>Bacteria</taxon>
        <taxon>Bacillati</taxon>
        <taxon>Bacillota</taxon>
        <taxon>Bacilli</taxon>
        <taxon>Bacillales</taxon>
        <taxon>Paenibacillaceae</taxon>
        <taxon>Saccharibacillus</taxon>
    </lineage>
</organism>
<dbReference type="Proteomes" id="UP001380953">
    <property type="component" value="Unassembled WGS sequence"/>
</dbReference>
<name>A0ACC6PBI1_9BACL</name>
<comment type="caution">
    <text evidence="1">The sequence shown here is derived from an EMBL/GenBank/DDBJ whole genome shotgun (WGS) entry which is preliminary data.</text>
</comment>
<proteinExistence type="predicted"/>
<dbReference type="EMBL" id="JBBKAR010000033">
    <property type="protein sequence ID" value="MEJ8304281.1"/>
    <property type="molecule type" value="Genomic_DNA"/>
</dbReference>
<keyword evidence="2" id="KW-1185">Reference proteome</keyword>
<gene>
    <name evidence="1" type="ORF">WKI47_10295</name>
</gene>